<evidence type="ECO:0000256" key="2">
    <source>
        <dbReference type="ARBA" id="ARBA00010876"/>
    </source>
</evidence>
<comment type="similarity">
    <text evidence="2 4">Belongs to the pseudouridine synthase RluA family.</text>
</comment>
<reference evidence="6" key="1">
    <citation type="journal article" date="2021" name="PeerJ">
        <title>Extensive microbial diversity within the chicken gut microbiome revealed by metagenomics and culture.</title>
        <authorList>
            <person name="Gilroy R."/>
            <person name="Ravi A."/>
            <person name="Getino M."/>
            <person name="Pursley I."/>
            <person name="Horton D.L."/>
            <person name="Alikhan N.F."/>
            <person name="Baker D."/>
            <person name="Gharbi K."/>
            <person name="Hall N."/>
            <person name="Watson M."/>
            <person name="Adriaenssens E.M."/>
            <person name="Foster-Nyarko E."/>
            <person name="Jarju S."/>
            <person name="Secka A."/>
            <person name="Antonio M."/>
            <person name="Oren A."/>
            <person name="Chaudhuri R.R."/>
            <person name="La Ragione R."/>
            <person name="Hildebrand F."/>
            <person name="Pallen M.J."/>
        </authorList>
    </citation>
    <scope>NUCLEOTIDE SEQUENCE</scope>
    <source>
        <strain evidence="6">6627</strain>
    </source>
</reference>
<dbReference type="PANTHER" id="PTHR21600">
    <property type="entry name" value="MITOCHONDRIAL RNA PSEUDOURIDINE SYNTHASE"/>
    <property type="match status" value="1"/>
</dbReference>
<dbReference type="InterPro" id="IPR020103">
    <property type="entry name" value="PsdUridine_synth_cat_dom_sf"/>
</dbReference>
<evidence type="ECO:0000313" key="6">
    <source>
        <dbReference type="EMBL" id="HIX02208.1"/>
    </source>
</evidence>
<evidence type="ECO:0000313" key="7">
    <source>
        <dbReference type="Proteomes" id="UP000823963"/>
    </source>
</evidence>
<comment type="catalytic activity">
    <reaction evidence="1 4">
        <text>a uridine in RNA = a pseudouridine in RNA</text>
        <dbReference type="Rhea" id="RHEA:48348"/>
        <dbReference type="Rhea" id="RHEA-COMP:12068"/>
        <dbReference type="Rhea" id="RHEA-COMP:12069"/>
        <dbReference type="ChEBI" id="CHEBI:65314"/>
        <dbReference type="ChEBI" id="CHEBI:65315"/>
    </reaction>
</comment>
<evidence type="ECO:0000259" key="5">
    <source>
        <dbReference type="Pfam" id="PF00849"/>
    </source>
</evidence>
<dbReference type="InterPro" id="IPR006145">
    <property type="entry name" value="PsdUridine_synth_RsuA/RluA"/>
</dbReference>
<comment type="caution">
    <text evidence="6">The sequence shown here is derived from an EMBL/GenBank/DDBJ whole genome shotgun (WGS) entry which is preliminary data.</text>
</comment>
<feature type="active site" evidence="3">
    <location>
        <position position="133"/>
    </location>
</feature>
<dbReference type="GO" id="GO:0000455">
    <property type="term" value="P:enzyme-directed rRNA pseudouridine synthesis"/>
    <property type="evidence" value="ECO:0007669"/>
    <property type="project" value="TreeGrafter"/>
</dbReference>
<feature type="domain" description="Pseudouridine synthase RsuA/RluA-like" evidence="5">
    <location>
        <begin position="87"/>
        <end position="237"/>
    </location>
</feature>
<name>A0A9D1UXL9_9LACO</name>
<reference evidence="6" key="2">
    <citation type="submission" date="2021-04" db="EMBL/GenBank/DDBJ databases">
        <authorList>
            <person name="Gilroy R."/>
        </authorList>
    </citation>
    <scope>NUCLEOTIDE SEQUENCE</scope>
    <source>
        <strain evidence="6">6627</strain>
    </source>
</reference>
<evidence type="ECO:0000256" key="1">
    <source>
        <dbReference type="ARBA" id="ARBA00000073"/>
    </source>
</evidence>
<dbReference type="NCBIfam" id="TIGR00005">
    <property type="entry name" value="rluA_subfam"/>
    <property type="match status" value="1"/>
</dbReference>
<dbReference type="AlphaFoldDB" id="A0A9D1UXL9"/>
<dbReference type="GO" id="GO:0009982">
    <property type="term" value="F:pseudouridine synthase activity"/>
    <property type="evidence" value="ECO:0007669"/>
    <property type="project" value="InterPro"/>
</dbReference>
<dbReference type="Proteomes" id="UP000823963">
    <property type="component" value="Unassembled WGS sequence"/>
</dbReference>
<dbReference type="PANTHER" id="PTHR21600:SF35">
    <property type="entry name" value="PSEUDOURIDINE SYNTHASE"/>
    <property type="match status" value="1"/>
</dbReference>
<dbReference type="InterPro" id="IPR050188">
    <property type="entry name" value="RluA_PseudoU_synthase"/>
</dbReference>
<sequence length="296" mass="33997">MEYQWNKTTTKTETLQAFLKAEGISSRTLKKIRQGQGKIFWNNQLVKGNLKVNKLGTVGLQMIPEHVDPSVFQSKLPINIIMEDDYFVAINKSPNLSSVPGPNDQQNTLANRVLGYAQRQQHPYVPHILTRLDFDTRGLVFFAKSNFIQSMLQEQISNHTLKKIYYALVSGHLTQQHAMIDLPLEKESFESARRVVRESGKFAQTEYWVEQEFADATLVKVQLHTGRTHQIRAHFAALNHPLVGDQLYGGPTKLIQRQMLHAYQLELINPFTKQKQKFVAPLANDFQKVIEMLKQN</sequence>
<dbReference type="EC" id="5.4.99.-" evidence="4"/>
<evidence type="ECO:0000256" key="4">
    <source>
        <dbReference type="RuleBase" id="RU362028"/>
    </source>
</evidence>
<dbReference type="InterPro" id="IPR006225">
    <property type="entry name" value="PsdUridine_synth_RluC/D"/>
</dbReference>
<dbReference type="Pfam" id="PF00849">
    <property type="entry name" value="PseudoU_synth_2"/>
    <property type="match status" value="1"/>
</dbReference>
<gene>
    <name evidence="6" type="ORF">H9861_05585</name>
</gene>
<proteinExistence type="inferred from homology"/>
<dbReference type="CDD" id="cd02869">
    <property type="entry name" value="PseudoU_synth_RluA_like"/>
    <property type="match status" value="1"/>
</dbReference>
<dbReference type="Gene3D" id="3.30.2350.10">
    <property type="entry name" value="Pseudouridine synthase"/>
    <property type="match status" value="1"/>
</dbReference>
<dbReference type="SUPFAM" id="SSF55120">
    <property type="entry name" value="Pseudouridine synthase"/>
    <property type="match status" value="1"/>
</dbReference>
<dbReference type="GO" id="GO:0003723">
    <property type="term" value="F:RNA binding"/>
    <property type="evidence" value="ECO:0007669"/>
    <property type="project" value="InterPro"/>
</dbReference>
<evidence type="ECO:0000256" key="3">
    <source>
        <dbReference type="PIRSR" id="PIRSR606225-1"/>
    </source>
</evidence>
<keyword evidence="4" id="KW-0413">Isomerase</keyword>
<dbReference type="GO" id="GO:0140098">
    <property type="term" value="F:catalytic activity, acting on RNA"/>
    <property type="evidence" value="ECO:0007669"/>
    <property type="project" value="UniProtKB-ARBA"/>
</dbReference>
<protein>
    <recommendedName>
        <fullName evidence="4">Pseudouridine synthase</fullName>
        <ecNumber evidence="4">5.4.99.-</ecNumber>
    </recommendedName>
</protein>
<dbReference type="EMBL" id="DXFP01000052">
    <property type="protein sequence ID" value="HIX02208.1"/>
    <property type="molecule type" value="Genomic_DNA"/>
</dbReference>
<organism evidence="6 7">
    <name type="scientific">Candidatus Ligilactobacillus excrementigallinarum</name>
    <dbReference type="NCBI Taxonomy" id="2838641"/>
    <lineage>
        <taxon>Bacteria</taxon>
        <taxon>Bacillati</taxon>
        <taxon>Bacillota</taxon>
        <taxon>Bacilli</taxon>
        <taxon>Lactobacillales</taxon>
        <taxon>Lactobacillaceae</taxon>
        <taxon>Ligilactobacillus</taxon>
    </lineage>
</organism>
<comment type="function">
    <text evidence="4">Responsible for synthesis of pseudouridine from uracil.</text>
</comment>
<accession>A0A9D1UXL9</accession>